<feature type="transmembrane region" description="Helical" evidence="5">
    <location>
        <begin position="249"/>
        <end position="267"/>
    </location>
</feature>
<comment type="similarity">
    <text evidence="2">Belongs to the major facilitator superfamily.</text>
</comment>
<keyword evidence="5" id="KW-1133">Transmembrane helix</keyword>
<dbReference type="eggNOG" id="COG2814">
    <property type="taxonomic scope" value="Bacteria"/>
</dbReference>
<dbReference type="InterPro" id="IPR036259">
    <property type="entry name" value="MFS_trans_sf"/>
</dbReference>
<evidence type="ECO:0000256" key="1">
    <source>
        <dbReference type="ARBA" id="ARBA00004651"/>
    </source>
</evidence>
<keyword evidence="3" id="KW-0813">Transport</keyword>
<feature type="transmembrane region" description="Helical" evidence="5">
    <location>
        <begin position="223"/>
        <end position="242"/>
    </location>
</feature>
<keyword evidence="5" id="KW-0472">Membrane</keyword>
<evidence type="ECO:0000313" key="6">
    <source>
        <dbReference type="EMBL" id="AEB12952.1"/>
    </source>
</evidence>
<reference evidence="6 7" key="1">
    <citation type="journal article" date="2012" name="Stand. Genomic Sci.">
        <title>Complete genome sequence of the aerobic, heterotroph Marinithermus hydrothermalis type strain (T1(T)) from a deep-sea hydrothermal vent chimney.</title>
        <authorList>
            <person name="Copeland A."/>
            <person name="Gu W."/>
            <person name="Yasawong M."/>
            <person name="Lapidus A."/>
            <person name="Lucas S."/>
            <person name="Deshpande S."/>
            <person name="Pagani I."/>
            <person name="Tapia R."/>
            <person name="Cheng J.F."/>
            <person name="Goodwin L.A."/>
            <person name="Pitluck S."/>
            <person name="Liolios K."/>
            <person name="Ivanova N."/>
            <person name="Mavromatis K."/>
            <person name="Mikhailova N."/>
            <person name="Pati A."/>
            <person name="Chen A."/>
            <person name="Palaniappan K."/>
            <person name="Land M."/>
            <person name="Pan C."/>
            <person name="Brambilla E.M."/>
            <person name="Rohde M."/>
            <person name="Tindall B.J."/>
            <person name="Sikorski J."/>
            <person name="Goker M."/>
            <person name="Detter J.C."/>
            <person name="Bristow J."/>
            <person name="Eisen J.A."/>
            <person name="Markowitz V."/>
            <person name="Hugenholtz P."/>
            <person name="Kyrpides N.C."/>
            <person name="Klenk H.P."/>
            <person name="Woyke T."/>
        </authorList>
    </citation>
    <scope>NUCLEOTIDE SEQUENCE [LARGE SCALE GENOMIC DNA]</scope>
    <source>
        <strain evidence="7">DSM 14884 / JCM 11576 / T1</strain>
    </source>
</reference>
<feature type="transmembrane region" description="Helical" evidence="5">
    <location>
        <begin position="327"/>
        <end position="347"/>
    </location>
</feature>
<feature type="transmembrane region" description="Helical" evidence="5">
    <location>
        <begin position="182"/>
        <end position="203"/>
    </location>
</feature>
<dbReference type="PANTHER" id="PTHR43271">
    <property type="entry name" value="BLL2771 PROTEIN"/>
    <property type="match status" value="1"/>
</dbReference>
<evidence type="ECO:0000313" key="7">
    <source>
        <dbReference type="Proteomes" id="UP000007030"/>
    </source>
</evidence>
<proteinExistence type="inferred from homology"/>
<dbReference type="STRING" id="869210.Marky_2232"/>
<dbReference type="Proteomes" id="UP000007030">
    <property type="component" value="Chromosome"/>
</dbReference>
<dbReference type="RefSeq" id="WP_013704996.1">
    <property type="nucleotide sequence ID" value="NC_015387.1"/>
</dbReference>
<feature type="transmembrane region" description="Helical" evidence="5">
    <location>
        <begin position="62"/>
        <end position="82"/>
    </location>
</feature>
<protein>
    <submittedName>
        <fullName evidence="6">Major facilitator superfamily MFS_1</fullName>
    </submittedName>
</protein>
<evidence type="ECO:0000256" key="2">
    <source>
        <dbReference type="ARBA" id="ARBA00008335"/>
    </source>
</evidence>
<evidence type="ECO:0000256" key="3">
    <source>
        <dbReference type="ARBA" id="ARBA00022448"/>
    </source>
</evidence>
<dbReference type="InterPro" id="IPR011701">
    <property type="entry name" value="MFS"/>
</dbReference>
<sequence length="359" mass="36048">MRWALVASGVVIFAALYAPQPLLPGLERAFAVPPGAAGWGMAGPLVALVLFSPLVPRLRLSAGWVLGGGVFGVGVFGVLGAVAPSLGAWVLLRFLQGACLAAVPGLAFALVVRLFPERARVMAGLLVAGNAVGGTLGRVLAGVLAEGLGERWALALVSLPALFLAPFFLVGKERVALEPPRYTPAAWPLLAIGTSLLFVNLFVANLLPYRLEALGFSQGRIGLVYLAYLAGILGSSAAGVFAERVGEARALYAALGVVLVGLGGMLAQGGVGVFAGFALVLFGVFAAQGVAGGLAGRWGSGVSGAYVSAYYLGGALAGGVYPPFVGLDFAASVGVAALVVGLALLSVPRAAPSAGARCN</sequence>
<dbReference type="Pfam" id="PF07690">
    <property type="entry name" value="MFS_1"/>
    <property type="match status" value="1"/>
</dbReference>
<dbReference type="AlphaFoldDB" id="F2NRA3"/>
<feature type="transmembrane region" description="Helical" evidence="5">
    <location>
        <begin position="151"/>
        <end position="170"/>
    </location>
</feature>
<organism evidence="6 7">
    <name type="scientific">Marinithermus hydrothermalis (strain DSM 14884 / JCM 11576 / T1)</name>
    <dbReference type="NCBI Taxonomy" id="869210"/>
    <lineage>
        <taxon>Bacteria</taxon>
        <taxon>Thermotogati</taxon>
        <taxon>Deinococcota</taxon>
        <taxon>Deinococci</taxon>
        <taxon>Thermales</taxon>
        <taxon>Thermaceae</taxon>
        <taxon>Marinithermus</taxon>
    </lineage>
</organism>
<dbReference type="SUPFAM" id="SSF103473">
    <property type="entry name" value="MFS general substrate transporter"/>
    <property type="match status" value="1"/>
</dbReference>
<dbReference type="HOGENOM" id="CLU_769108_0_0_0"/>
<dbReference type="OrthoDB" id="33237at2"/>
<keyword evidence="5" id="KW-0812">Transmembrane</keyword>
<feature type="transmembrane region" description="Helical" evidence="5">
    <location>
        <begin position="273"/>
        <end position="295"/>
    </location>
</feature>
<name>F2NRA3_MARHT</name>
<comment type="subcellular location">
    <subcellularLocation>
        <location evidence="1">Cell membrane</location>
        <topology evidence="1">Multi-pass membrane protein</topology>
    </subcellularLocation>
</comment>
<keyword evidence="4" id="KW-1003">Cell membrane</keyword>
<evidence type="ECO:0000256" key="5">
    <source>
        <dbReference type="SAM" id="Phobius"/>
    </source>
</evidence>
<feature type="transmembrane region" description="Helical" evidence="5">
    <location>
        <begin position="94"/>
        <end position="115"/>
    </location>
</feature>
<accession>F2NRA3</accession>
<dbReference type="GO" id="GO:0022857">
    <property type="term" value="F:transmembrane transporter activity"/>
    <property type="evidence" value="ECO:0007669"/>
    <property type="project" value="InterPro"/>
</dbReference>
<dbReference type="EMBL" id="CP002630">
    <property type="protein sequence ID" value="AEB12952.1"/>
    <property type="molecule type" value="Genomic_DNA"/>
</dbReference>
<evidence type="ECO:0000256" key="4">
    <source>
        <dbReference type="ARBA" id="ARBA00022475"/>
    </source>
</evidence>
<gene>
    <name evidence="6" type="ordered locus">Marky_2232</name>
</gene>
<dbReference type="KEGG" id="mhd:Marky_2232"/>
<feature type="transmembrane region" description="Helical" evidence="5">
    <location>
        <begin position="34"/>
        <end position="55"/>
    </location>
</feature>
<feature type="transmembrane region" description="Helical" evidence="5">
    <location>
        <begin position="122"/>
        <end position="145"/>
    </location>
</feature>
<feature type="transmembrane region" description="Helical" evidence="5">
    <location>
        <begin position="302"/>
        <end position="321"/>
    </location>
</feature>
<dbReference type="GO" id="GO:0005886">
    <property type="term" value="C:plasma membrane"/>
    <property type="evidence" value="ECO:0007669"/>
    <property type="project" value="UniProtKB-SubCell"/>
</dbReference>
<dbReference type="Gene3D" id="1.20.1250.20">
    <property type="entry name" value="MFS general substrate transporter like domains"/>
    <property type="match status" value="1"/>
</dbReference>
<keyword evidence="7" id="KW-1185">Reference proteome</keyword>
<dbReference type="PANTHER" id="PTHR43271:SF2">
    <property type="entry name" value="BLL2771 PROTEIN"/>
    <property type="match status" value="1"/>
</dbReference>